<protein>
    <submittedName>
        <fullName evidence="1">Uncharacterized protein</fullName>
    </submittedName>
</protein>
<gene>
    <name evidence="1" type="ORF">CDAR_556891</name>
</gene>
<sequence length="144" mass="16402">MLQQRTKLQKEQLNNHLEHIIKHKHGAQMAPNRSNQSYDIKIPYSFYLMAFLRTSHGDIFENGLSSGLLFSEHLERLIAAASHHFKIVTTAAGGYNQNRKKSRKKMLQISGRQSFFFHSNRATVTHSMVLCSNCEGKSSEDGPL</sequence>
<evidence type="ECO:0000313" key="2">
    <source>
        <dbReference type="Proteomes" id="UP001054837"/>
    </source>
</evidence>
<comment type="caution">
    <text evidence="1">The sequence shown here is derived from an EMBL/GenBank/DDBJ whole genome shotgun (WGS) entry which is preliminary data.</text>
</comment>
<reference evidence="1 2" key="1">
    <citation type="submission" date="2021-06" db="EMBL/GenBank/DDBJ databases">
        <title>Caerostris darwini draft genome.</title>
        <authorList>
            <person name="Kono N."/>
            <person name="Arakawa K."/>
        </authorList>
    </citation>
    <scope>NUCLEOTIDE SEQUENCE [LARGE SCALE GENOMIC DNA]</scope>
</reference>
<name>A0AAV4QJ27_9ARAC</name>
<dbReference type="AlphaFoldDB" id="A0AAV4QJ27"/>
<evidence type="ECO:0000313" key="1">
    <source>
        <dbReference type="EMBL" id="GIY08346.1"/>
    </source>
</evidence>
<keyword evidence="2" id="KW-1185">Reference proteome</keyword>
<organism evidence="1 2">
    <name type="scientific">Caerostris darwini</name>
    <dbReference type="NCBI Taxonomy" id="1538125"/>
    <lineage>
        <taxon>Eukaryota</taxon>
        <taxon>Metazoa</taxon>
        <taxon>Ecdysozoa</taxon>
        <taxon>Arthropoda</taxon>
        <taxon>Chelicerata</taxon>
        <taxon>Arachnida</taxon>
        <taxon>Araneae</taxon>
        <taxon>Araneomorphae</taxon>
        <taxon>Entelegynae</taxon>
        <taxon>Araneoidea</taxon>
        <taxon>Araneidae</taxon>
        <taxon>Caerostris</taxon>
    </lineage>
</organism>
<dbReference type="EMBL" id="BPLQ01004489">
    <property type="protein sequence ID" value="GIY08346.1"/>
    <property type="molecule type" value="Genomic_DNA"/>
</dbReference>
<dbReference type="Proteomes" id="UP001054837">
    <property type="component" value="Unassembled WGS sequence"/>
</dbReference>
<accession>A0AAV4QJ27</accession>
<proteinExistence type="predicted"/>